<dbReference type="Pfam" id="PF00583">
    <property type="entry name" value="Acetyltransf_1"/>
    <property type="match status" value="1"/>
</dbReference>
<dbReference type="OrthoDB" id="10265243at2759"/>
<keyword evidence="5" id="KW-0820">tRNA-binding</keyword>
<evidence type="ECO:0000256" key="11">
    <source>
        <dbReference type="ARBA" id="ARBA00023004"/>
    </source>
</evidence>
<evidence type="ECO:0000256" key="16">
    <source>
        <dbReference type="ARBA" id="ARBA00047372"/>
    </source>
</evidence>
<dbReference type="GO" id="GO:0005737">
    <property type="term" value="C:cytoplasm"/>
    <property type="evidence" value="ECO:0000318"/>
    <property type="project" value="GO_Central"/>
</dbReference>
<dbReference type="RefSeq" id="XP_042923189.1">
    <property type="nucleotide sequence ID" value="XM_043064621.1"/>
</dbReference>
<comment type="cofactor">
    <cofactor evidence="18">
        <name>[4Fe-4S] cluster</name>
        <dbReference type="ChEBI" id="CHEBI:49883"/>
    </cofactor>
    <text evidence="18">Binds 1 [4Fe-4S] cluster. The cluster is coordinated with 3 cysteines and an exchangeable S-adenosyl-L-methionine.</text>
</comment>
<dbReference type="PROSITE" id="PS51186">
    <property type="entry name" value="GNAT"/>
    <property type="match status" value="1"/>
</dbReference>
<name>A0A2K3DLH9_CHLRE</name>
<dbReference type="InterPro" id="IPR039661">
    <property type="entry name" value="ELP3"/>
</dbReference>
<evidence type="ECO:0000256" key="14">
    <source>
        <dbReference type="ARBA" id="ARBA00030769"/>
    </source>
</evidence>
<dbReference type="Pfam" id="PF23613">
    <property type="entry name" value="ELP3_N"/>
    <property type="match status" value="1"/>
</dbReference>
<comment type="pathway">
    <text evidence="1">tRNA modification; 5-methoxycarbonylmethyl-2-thiouridine-tRNA biosynthesis.</text>
</comment>
<dbReference type="GO" id="GO:0002926">
    <property type="term" value="P:tRNA wobble base 5-methoxycarbonylmethyl-2-thiouridinylation"/>
    <property type="evidence" value="ECO:0000318"/>
    <property type="project" value="GO_Central"/>
</dbReference>
<dbReference type="ExpressionAtlas" id="A0A2K3DLH9">
    <property type="expression patterns" value="baseline and differential"/>
</dbReference>
<dbReference type="GeneID" id="5727582"/>
<evidence type="ECO:0000259" key="20">
    <source>
        <dbReference type="PROSITE" id="PS51186"/>
    </source>
</evidence>
<dbReference type="GO" id="GO:0106261">
    <property type="term" value="F:tRNA uridine(34) acetyltransferase activity"/>
    <property type="evidence" value="ECO:0007669"/>
    <property type="project" value="UniProtKB-EC"/>
</dbReference>
<evidence type="ECO:0000256" key="13">
    <source>
        <dbReference type="ARBA" id="ARBA00023315"/>
    </source>
</evidence>
<feature type="compositionally biased region" description="Basic and acidic residues" evidence="19">
    <location>
        <begin position="595"/>
        <end position="604"/>
    </location>
</feature>
<dbReference type="GO" id="GO:0009294">
    <property type="term" value="P:DNA-mediated transformation"/>
    <property type="evidence" value="ECO:0007669"/>
    <property type="project" value="EnsemblPlants"/>
</dbReference>
<dbReference type="FunFam" id="3.40.630.30:FF:000003">
    <property type="entry name" value="Elongator complex protein 3"/>
    <property type="match status" value="1"/>
</dbReference>
<evidence type="ECO:0000313" key="22">
    <source>
        <dbReference type="EMBL" id="PNW81395.1"/>
    </source>
</evidence>
<dbReference type="GO" id="GO:0035265">
    <property type="term" value="P:organ growth"/>
    <property type="evidence" value="ECO:0007669"/>
    <property type="project" value="EnsemblPlants"/>
</dbReference>
<dbReference type="GO" id="GO:0000049">
    <property type="term" value="F:tRNA binding"/>
    <property type="evidence" value="ECO:0007669"/>
    <property type="project" value="UniProtKB-KW"/>
</dbReference>
<comment type="similarity">
    <text evidence="2">Belongs to the ELP3 family.</text>
</comment>
<dbReference type="PANTHER" id="PTHR11135:SF0">
    <property type="entry name" value="ELONGATOR COMPLEX PROTEIN 3"/>
    <property type="match status" value="1"/>
</dbReference>
<dbReference type="GO" id="GO:0000791">
    <property type="term" value="C:euchromatin"/>
    <property type="evidence" value="ECO:0007669"/>
    <property type="project" value="EnsemblPlants"/>
</dbReference>
<organism evidence="22 23">
    <name type="scientific">Chlamydomonas reinhardtii</name>
    <name type="common">Chlamydomonas smithii</name>
    <dbReference type="NCBI Taxonomy" id="3055"/>
    <lineage>
        <taxon>Eukaryota</taxon>
        <taxon>Viridiplantae</taxon>
        <taxon>Chlorophyta</taxon>
        <taxon>core chlorophytes</taxon>
        <taxon>Chlorophyceae</taxon>
        <taxon>CS clade</taxon>
        <taxon>Chlamydomonadales</taxon>
        <taxon>Chlamydomonadaceae</taxon>
        <taxon>Chlamydomonas</taxon>
    </lineage>
</organism>
<evidence type="ECO:0000256" key="4">
    <source>
        <dbReference type="ARBA" id="ARBA00022485"/>
    </source>
</evidence>
<dbReference type="AlphaFoldDB" id="A0A2K3DLH9"/>
<evidence type="ECO:0000256" key="6">
    <source>
        <dbReference type="ARBA" id="ARBA00022679"/>
    </source>
</evidence>
<dbReference type="GO" id="GO:0090708">
    <property type="term" value="P:specification of plant organ axis polarity"/>
    <property type="evidence" value="ECO:0007669"/>
    <property type="project" value="EnsemblPlants"/>
</dbReference>
<dbReference type="InterPro" id="IPR032432">
    <property type="entry name" value="Radical_SAM_C"/>
</dbReference>
<evidence type="ECO:0000256" key="5">
    <source>
        <dbReference type="ARBA" id="ARBA00022555"/>
    </source>
</evidence>
<dbReference type="GO" id="GO:0051539">
    <property type="term" value="F:4 iron, 4 sulfur cluster binding"/>
    <property type="evidence" value="ECO:0007669"/>
    <property type="project" value="UniProtKB-KW"/>
</dbReference>
<dbReference type="Gramene" id="PNW81395">
    <property type="protein sequence ID" value="PNW81395"/>
    <property type="gene ID" value="CHLRE_07g354100v5"/>
</dbReference>
<dbReference type="SMART" id="SM00729">
    <property type="entry name" value="Elp3"/>
    <property type="match status" value="1"/>
</dbReference>
<dbReference type="GO" id="GO:0033588">
    <property type="term" value="C:elongator holoenzyme complex"/>
    <property type="evidence" value="ECO:0000318"/>
    <property type="project" value="GO_Central"/>
</dbReference>
<evidence type="ECO:0000256" key="1">
    <source>
        <dbReference type="ARBA" id="ARBA00005043"/>
    </source>
</evidence>
<evidence type="ECO:0000256" key="3">
    <source>
        <dbReference type="ARBA" id="ARBA00020266"/>
    </source>
</evidence>
<keyword evidence="13" id="KW-0012">Acyltransferase</keyword>
<dbReference type="SFLD" id="SFLDS00029">
    <property type="entry name" value="Radical_SAM"/>
    <property type="match status" value="1"/>
</dbReference>
<keyword evidence="7" id="KW-0949">S-adenosyl-L-methionine</keyword>
<dbReference type="GO" id="GO:0005634">
    <property type="term" value="C:nucleus"/>
    <property type="evidence" value="ECO:0000318"/>
    <property type="project" value="GO_Central"/>
</dbReference>
<dbReference type="FunCoup" id="A0A2K3DLH9">
    <property type="interactions" value="2171"/>
</dbReference>
<evidence type="ECO:0000256" key="18">
    <source>
        <dbReference type="PIRSR" id="PIRSR005669-1"/>
    </source>
</evidence>
<gene>
    <name evidence="22" type="ORF">CHLRE_07g354100v5</name>
</gene>
<feature type="domain" description="Radical SAM core" evidence="21">
    <location>
        <begin position="89"/>
        <end position="379"/>
    </location>
</feature>
<dbReference type="STRING" id="3055.A0A2K3DLH9"/>
<dbReference type="PIRSF" id="PIRSF005669">
    <property type="entry name" value="Hist_AcTrfase_ELP3"/>
    <property type="match status" value="1"/>
</dbReference>
<feature type="binding site" evidence="18">
    <location>
        <position position="116"/>
    </location>
    <ligand>
        <name>[4Fe-4S] cluster</name>
        <dbReference type="ChEBI" id="CHEBI:49883"/>
        <note>4Fe-4S-S-AdoMet</note>
    </ligand>
</feature>
<dbReference type="EC" id="2.3.1.311" evidence="15"/>
<keyword evidence="8" id="KW-0819">tRNA processing</keyword>
<dbReference type="EMBL" id="CM008968">
    <property type="protein sequence ID" value="PNW81395.1"/>
    <property type="molecule type" value="Genomic_DNA"/>
</dbReference>
<feature type="domain" description="N-acetyltransferase" evidence="20">
    <location>
        <begin position="403"/>
        <end position="574"/>
    </location>
</feature>
<protein>
    <recommendedName>
        <fullName evidence="3">Elongator complex protein 3</fullName>
        <ecNumber evidence="15">2.3.1.311</ecNumber>
    </recommendedName>
    <alternativeName>
        <fullName evidence="17">Elongator component 3</fullName>
    </alternativeName>
    <alternativeName>
        <fullName evidence="14">tRNA uridine(34) acetyltransferase</fullName>
    </alternativeName>
</protein>
<keyword evidence="11 18" id="KW-0408">Iron</keyword>
<dbReference type="InterPro" id="IPR006638">
    <property type="entry name" value="Elp3/MiaA/NifB-like_rSAM"/>
</dbReference>
<dbReference type="Gene3D" id="3.40.630.30">
    <property type="match status" value="1"/>
</dbReference>
<dbReference type="PROSITE" id="PS51918">
    <property type="entry name" value="RADICAL_SAM"/>
    <property type="match status" value="1"/>
</dbReference>
<dbReference type="GO" id="GO:0010928">
    <property type="term" value="P:regulation of auxin mediated signaling pathway"/>
    <property type="evidence" value="ECO:0007669"/>
    <property type="project" value="EnsemblPlants"/>
</dbReference>
<keyword evidence="4" id="KW-0004">4Fe-4S</keyword>
<keyword evidence="9 18" id="KW-0479">Metal-binding</keyword>
<keyword evidence="12 18" id="KW-0411">Iron-sulfur</keyword>
<reference evidence="22 23" key="1">
    <citation type="journal article" date="2007" name="Science">
        <title>The Chlamydomonas genome reveals the evolution of key animal and plant functions.</title>
        <authorList>
            <person name="Merchant S.S."/>
            <person name="Prochnik S.E."/>
            <person name="Vallon O."/>
            <person name="Harris E.H."/>
            <person name="Karpowicz S.J."/>
            <person name="Witman G.B."/>
            <person name="Terry A."/>
            <person name="Salamov A."/>
            <person name="Fritz-Laylin L.K."/>
            <person name="Marechal-Drouard L."/>
            <person name="Marshall W.F."/>
            <person name="Qu L.H."/>
            <person name="Nelson D.R."/>
            <person name="Sanderfoot A.A."/>
            <person name="Spalding M.H."/>
            <person name="Kapitonov V.V."/>
            <person name="Ren Q."/>
            <person name="Ferris P."/>
            <person name="Lindquist E."/>
            <person name="Shapiro H."/>
            <person name="Lucas S.M."/>
            <person name="Grimwood J."/>
            <person name="Schmutz J."/>
            <person name="Cardol P."/>
            <person name="Cerutti H."/>
            <person name="Chanfreau G."/>
            <person name="Chen C.L."/>
            <person name="Cognat V."/>
            <person name="Croft M.T."/>
            <person name="Dent R."/>
            <person name="Dutcher S."/>
            <person name="Fernandez E."/>
            <person name="Fukuzawa H."/>
            <person name="Gonzalez-Ballester D."/>
            <person name="Gonzalez-Halphen D."/>
            <person name="Hallmann A."/>
            <person name="Hanikenne M."/>
            <person name="Hippler M."/>
            <person name="Inwood W."/>
            <person name="Jabbari K."/>
            <person name="Kalanon M."/>
            <person name="Kuras R."/>
            <person name="Lefebvre P.A."/>
            <person name="Lemaire S.D."/>
            <person name="Lobanov A.V."/>
            <person name="Lohr M."/>
            <person name="Manuell A."/>
            <person name="Meier I."/>
            <person name="Mets L."/>
            <person name="Mittag M."/>
            <person name="Mittelmeier T."/>
            <person name="Moroney J.V."/>
            <person name="Moseley J."/>
            <person name="Napoli C."/>
            <person name="Nedelcu A.M."/>
            <person name="Niyogi K."/>
            <person name="Novoselov S.V."/>
            <person name="Paulsen I.T."/>
            <person name="Pazour G."/>
            <person name="Purton S."/>
            <person name="Ral J.P."/>
            <person name="Riano-Pachon D.M."/>
            <person name="Riekhof W."/>
            <person name="Rymarquis L."/>
            <person name="Schroda M."/>
            <person name="Stern D."/>
            <person name="Umen J."/>
            <person name="Willows R."/>
            <person name="Wilson N."/>
            <person name="Zimmer S.L."/>
            <person name="Allmer J."/>
            <person name="Balk J."/>
            <person name="Bisova K."/>
            <person name="Chen C.J."/>
            <person name="Elias M."/>
            <person name="Gendler K."/>
            <person name="Hauser C."/>
            <person name="Lamb M.R."/>
            <person name="Ledford H."/>
            <person name="Long J.C."/>
            <person name="Minagawa J."/>
            <person name="Page M.D."/>
            <person name="Pan J."/>
            <person name="Pootakham W."/>
            <person name="Roje S."/>
            <person name="Rose A."/>
            <person name="Stahlberg E."/>
            <person name="Terauchi A.M."/>
            <person name="Yang P."/>
            <person name="Ball S."/>
            <person name="Bowler C."/>
            <person name="Dieckmann C.L."/>
            <person name="Gladyshev V.N."/>
            <person name="Green P."/>
            <person name="Jorgensen R."/>
            <person name="Mayfield S."/>
            <person name="Mueller-Roeber B."/>
            <person name="Rajamani S."/>
            <person name="Sayre R.T."/>
            <person name="Brokstein P."/>
            <person name="Dubchak I."/>
            <person name="Goodstein D."/>
            <person name="Hornick L."/>
            <person name="Huang Y.W."/>
            <person name="Jhaveri J."/>
            <person name="Luo Y."/>
            <person name="Martinez D."/>
            <person name="Ngau W.C."/>
            <person name="Otillar B."/>
            <person name="Poliakov A."/>
            <person name="Porter A."/>
            <person name="Szajkowski L."/>
            <person name="Werner G."/>
            <person name="Zhou K."/>
            <person name="Grigoriev I.V."/>
            <person name="Rokhsar D.S."/>
            <person name="Grossman A.R."/>
        </authorList>
    </citation>
    <scope>NUCLEOTIDE SEQUENCE [LARGE SCALE GENOMIC DNA]</scope>
    <source>
        <strain evidence="23">CC-503</strain>
    </source>
</reference>
<feature type="region of interest" description="Disordered" evidence="19">
    <location>
        <begin position="595"/>
        <end position="623"/>
    </location>
</feature>
<dbReference type="UniPathway" id="UPA00988"/>
<dbReference type="InterPro" id="IPR007197">
    <property type="entry name" value="rSAM"/>
</dbReference>
<dbReference type="SFLD" id="SFLDG01086">
    <property type="entry name" value="elongater_protein-like"/>
    <property type="match status" value="1"/>
</dbReference>
<dbReference type="PANTHER" id="PTHR11135">
    <property type="entry name" value="HISTONE ACETYLTRANSFERASE-RELATED"/>
    <property type="match status" value="1"/>
</dbReference>
<dbReference type="SFLD" id="SFLDF00344">
    <property type="entry name" value="ELP3-like"/>
    <property type="match status" value="1"/>
</dbReference>
<dbReference type="InParanoid" id="A0A2K3DLH9"/>
<keyword evidence="10" id="KW-0694">RNA-binding</keyword>
<dbReference type="NCBIfam" id="TIGR01211">
    <property type="entry name" value="ELP3"/>
    <property type="match status" value="1"/>
</dbReference>
<dbReference type="CDD" id="cd01335">
    <property type="entry name" value="Radical_SAM"/>
    <property type="match status" value="1"/>
</dbReference>
<evidence type="ECO:0000259" key="21">
    <source>
        <dbReference type="PROSITE" id="PS51918"/>
    </source>
</evidence>
<dbReference type="GO" id="GO:0046872">
    <property type="term" value="F:metal ion binding"/>
    <property type="evidence" value="ECO:0007669"/>
    <property type="project" value="UniProtKB-KW"/>
</dbReference>
<keyword evidence="6" id="KW-0808">Transferase</keyword>
<dbReference type="InterPro" id="IPR056591">
    <property type="entry name" value="ELP3-like_N"/>
</dbReference>
<dbReference type="Pfam" id="PF16199">
    <property type="entry name" value="Radical_SAM_C"/>
    <property type="match status" value="1"/>
</dbReference>
<evidence type="ECO:0000256" key="8">
    <source>
        <dbReference type="ARBA" id="ARBA00022694"/>
    </source>
</evidence>
<keyword evidence="23" id="KW-1185">Reference proteome</keyword>
<evidence type="ECO:0000256" key="17">
    <source>
        <dbReference type="ARBA" id="ARBA00075441"/>
    </source>
</evidence>
<evidence type="ECO:0000256" key="9">
    <source>
        <dbReference type="ARBA" id="ARBA00022723"/>
    </source>
</evidence>
<dbReference type="Pfam" id="PF04055">
    <property type="entry name" value="Radical_SAM"/>
    <property type="match status" value="1"/>
</dbReference>
<dbReference type="GO" id="GO:0005829">
    <property type="term" value="C:cytosol"/>
    <property type="evidence" value="ECO:0007669"/>
    <property type="project" value="EnsemblPlants"/>
</dbReference>
<feature type="binding site" evidence="18">
    <location>
        <position position="106"/>
    </location>
    <ligand>
        <name>[4Fe-4S] cluster</name>
        <dbReference type="ChEBI" id="CHEBI:49883"/>
        <note>4Fe-4S-S-AdoMet</note>
    </ligand>
</feature>
<evidence type="ECO:0000256" key="15">
    <source>
        <dbReference type="ARBA" id="ARBA00044771"/>
    </source>
</evidence>
<dbReference type="Proteomes" id="UP000006906">
    <property type="component" value="Chromosome 7"/>
</dbReference>
<dbReference type="GO" id="GO:2000025">
    <property type="term" value="P:regulation of leaf formation"/>
    <property type="evidence" value="ECO:0007669"/>
    <property type="project" value="EnsemblPlants"/>
</dbReference>
<dbReference type="SUPFAM" id="SSF55729">
    <property type="entry name" value="Acyl-CoA N-acyltransferases (Nat)"/>
    <property type="match status" value="1"/>
</dbReference>
<dbReference type="GO" id="GO:0051301">
    <property type="term" value="P:cell division"/>
    <property type="evidence" value="ECO:0007669"/>
    <property type="project" value="EnsemblPlants"/>
</dbReference>
<evidence type="ECO:0000256" key="12">
    <source>
        <dbReference type="ARBA" id="ARBA00023014"/>
    </source>
</evidence>
<feature type="binding site" evidence="18">
    <location>
        <position position="119"/>
    </location>
    <ligand>
        <name>[4Fe-4S] cluster</name>
        <dbReference type="ChEBI" id="CHEBI:49883"/>
        <note>4Fe-4S-S-AdoMet</note>
    </ligand>
</feature>
<evidence type="ECO:0000256" key="10">
    <source>
        <dbReference type="ARBA" id="ARBA00022884"/>
    </source>
</evidence>
<dbReference type="InterPro" id="IPR016181">
    <property type="entry name" value="Acyl_CoA_acyltransferase"/>
</dbReference>
<dbReference type="InterPro" id="IPR058240">
    <property type="entry name" value="rSAM_sf"/>
</dbReference>
<dbReference type="SUPFAM" id="SSF102114">
    <property type="entry name" value="Radical SAM enzymes"/>
    <property type="match status" value="1"/>
</dbReference>
<evidence type="ECO:0000256" key="19">
    <source>
        <dbReference type="SAM" id="MobiDB-lite"/>
    </source>
</evidence>
<dbReference type="InterPro" id="IPR034687">
    <property type="entry name" value="ELP3-like"/>
</dbReference>
<sequence length="649" mass="71765">MVAPDYSVSPGLLPGMGADEARVRAIAEVVSLLVAGVREGRDVDLNQLKCEVSRRYKLARSPKLVEIIAALPEEHRTTLLPMLRAKPVRTASGIAVVAVMSKPHRCPHIATTGNICIYCPGGPDSDFEYSTQSYTGYEPTSMRAIRARYDPYVQARGRVDQLRKLGHVVDKVEYILMGGTFMSLPSDYRDFFIRNLHDALSGHASSCVREAVRYSEESRTKCIGLTIETRPDYCQRAHLSDMLAYGCTRLEIGLQSIYEDVARDTNRGHTVAAVKQCFVQAKDAGFKVVVHMMPDLPAVGWERDIECFREFFENPHFRTDGLKLYPTLVIRGTGLYELWKRGLYRNYPPDKLVDLVARVLALVPPWVRIYRIQRDIPMPLVTAGVEKGNLRELALGRMAALGLRCRDVRTREVGIQDIHSNSAVRPDQVELLRRDYAANGGWETFLAYEDPRQDILVGLLRLRKLAGPDSSRQPELLGAVSMVRELHVYGTAVAVHARDSANFQHQGYGSLLMAEAERIAAREHRSVKIAVISGVGTRHYYRKLGYHLEGPYMVKYLVPGPAGAGAGAEGKEGVKGGAGFVPREVVPAVRAARVRKEDGGEEGGKAGAGAGREEERQALAAAVPAPQLSMQPACRRRRTVARACRVAGQ</sequence>
<dbReference type="InterPro" id="IPR000182">
    <property type="entry name" value="GNAT_dom"/>
</dbReference>
<evidence type="ECO:0000256" key="7">
    <source>
        <dbReference type="ARBA" id="ARBA00022691"/>
    </source>
</evidence>
<evidence type="ECO:0000313" key="23">
    <source>
        <dbReference type="Proteomes" id="UP000006906"/>
    </source>
</evidence>
<comment type="catalytic activity">
    <reaction evidence="16">
        <text>uridine(34) in tRNA + acetyl-CoA + S-adenosyl-L-methionine + H2O = 5-(carboxymethyl)uridine(34) in tRNA + 5'-deoxyadenosine + L-methionine + CoA + 2 H(+)</text>
        <dbReference type="Rhea" id="RHEA:61020"/>
        <dbReference type="Rhea" id="RHEA-COMP:10407"/>
        <dbReference type="Rhea" id="RHEA-COMP:11727"/>
        <dbReference type="ChEBI" id="CHEBI:15377"/>
        <dbReference type="ChEBI" id="CHEBI:15378"/>
        <dbReference type="ChEBI" id="CHEBI:17319"/>
        <dbReference type="ChEBI" id="CHEBI:57287"/>
        <dbReference type="ChEBI" id="CHEBI:57288"/>
        <dbReference type="ChEBI" id="CHEBI:57844"/>
        <dbReference type="ChEBI" id="CHEBI:59789"/>
        <dbReference type="ChEBI" id="CHEBI:65315"/>
        <dbReference type="ChEBI" id="CHEBI:74882"/>
        <dbReference type="EC" id="2.3.1.311"/>
    </reaction>
    <physiologicalReaction direction="left-to-right" evidence="16">
        <dbReference type="Rhea" id="RHEA:61021"/>
    </physiologicalReaction>
</comment>
<accession>A0A2K3DLH9</accession>
<dbReference type="KEGG" id="cre:CHLRE_07g354100v5"/>
<proteinExistence type="inferred from homology"/>
<evidence type="ECO:0000256" key="2">
    <source>
        <dbReference type="ARBA" id="ARBA00005494"/>
    </source>
</evidence>